<dbReference type="Gene3D" id="3.40.30.10">
    <property type="entry name" value="Glutaredoxin"/>
    <property type="match status" value="1"/>
</dbReference>
<protein>
    <submittedName>
        <fullName evidence="1">(2Fe-2S) ferredoxin domain-containing protein</fullName>
    </submittedName>
</protein>
<evidence type="ECO:0000313" key="2">
    <source>
        <dbReference type="Proteomes" id="UP000548632"/>
    </source>
</evidence>
<dbReference type="EMBL" id="JABVCQ010000004">
    <property type="protein sequence ID" value="MBB1125166.1"/>
    <property type="molecule type" value="Genomic_DNA"/>
</dbReference>
<dbReference type="CDD" id="cd02980">
    <property type="entry name" value="TRX_Fd_family"/>
    <property type="match status" value="1"/>
</dbReference>
<dbReference type="AlphaFoldDB" id="A0A839HCM2"/>
<comment type="caution">
    <text evidence="1">The sequence shown here is derived from an EMBL/GenBank/DDBJ whole genome shotgun (WGS) entry which is preliminary data.</text>
</comment>
<dbReference type="RefSeq" id="WP_182582309.1">
    <property type="nucleotide sequence ID" value="NZ_JABVCQ010000004.1"/>
</dbReference>
<dbReference type="InterPro" id="IPR036249">
    <property type="entry name" value="Thioredoxin-like_sf"/>
</dbReference>
<keyword evidence="2" id="KW-1185">Reference proteome</keyword>
<dbReference type="Proteomes" id="UP000548632">
    <property type="component" value="Unassembled WGS sequence"/>
</dbReference>
<gene>
    <name evidence="1" type="ORF">HUK38_02835</name>
</gene>
<proteinExistence type="predicted"/>
<name>A0A839HCM2_9GAMM</name>
<evidence type="ECO:0000313" key="1">
    <source>
        <dbReference type="EMBL" id="MBB1125166.1"/>
    </source>
</evidence>
<dbReference type="SUPFAM" id="SSF52833">
    <property type="entry name" value="Thioredoxin-like"/>
    <property type="match status" value="1"/>
</dbReference>
<organism evidence="1 2">
    <name type="scientific">Thiospirillum jenense</name>
    <dbReference type="NCBI Taxonomy" id="1653858"/>
    <lineage>
        <taxon>Bacteria</taxon>
        <taxon>Pseudomonadati</taxon>
        <taxon>Pseudomonadota</taxon>
        <taxon>Gammaproteobacteria</taxon>
        <taxon>Chromatiales</taxon>
        <taxon>Chromatiaceae</taxon>
        <taxon>Thiospirillum</taxon>
    </lineage>
</organism>
<accession>A0A839HCM2</accession>
<reference evidence="1 2" key="1">
    <citation type="journal article" date="2020" name="Arch. Microbiol.">
        <title>The genome sequence of the giant phototrophic gammaproteobacterium Thiospirillum jenense gives insight into its physiological properties and phylogenetic relationships.</title>
        <authorList>
            <person name="Imhoff J.F."/>
            <person name="Meyer T.E."/>
            <person name="Kyndt J.A."/>
        </authorList>
    </citation>
    <scope>NUCLEOTIDE SEQUENCE [LARGE SCALE GENOMIC DNA]</scope>
    <source>
        <strain evidence="1 2">DSM 216</strain>
    </source>
</reference>
<sequence length="107" mass="12109">MSYYRHHIFCCINQRPDGRSCCAQSNAHAAHAYLKRRSKELKLDGAGGMRINSAGCLNRCAEGPVLVVYPEAIWYSYRDDSDLEEILQHHLLGGQPVTRLRLPDHGE</sequence>